<dbReference type="EMBL" id="SSTG01000140">
    <property type="protein sequence ID" value="THG45167.1"/>
    <property type="molecule type" value="Genomic_DNA"/>
</dbReference>
<reference evidence="1" key="1">
    <citation type="submission" date="2019-04" db="EMBL/GenBank/DDBJ databases">
        <title>Microbes associate with the intestines of laboratory mice.</title>
        <authorList>
            <person name="Navarre W."/>
            <person name="Wong E."/>
            <person name="Huang K.C."/>
            <person name="Tropini C."/>
            <person name="Ng K."/>
            <person name="Yu B."/>
        </authorList>
    </citation>
    <scope>NUCLEOTIDE SEQUENCE</scope>
    <source>
        <strain evidence="1">NM86_A22</strain>
    </source>
</reference>
<gene>
    <name evidence="1" type="ORF">E5990_09210</name>
</gene>
<evidence type="ECO:0000313" key="2">
    <source>
        <dbReference type="Proteomes" id="UP000305401"/>
    </source>
</evidence>
<protein>
    <submittedName>
        <fullName evidence="1">TolC family protein</fullName>
    </submittedName>
</protein>
<keyword evidence="2" id="KW-1185">Reference proteome</keyword>
<name>A0AC61S4G6_9BACT</name>
<accession>A0AC61S4G6</accession>
<organism evidence="1 2">
    <name type="scientific">Muribaculum caecicola</name>
    <dbReference type="NCBI Taxonomy" id="3038144"/>
    <lineage>
        <taxon>Bacteria</taxon>
        <taxon>Pseudomonadati</taxon>
        <taxon>Bacteroidota</taxon>
        <taxon>Bacteroidia</taxon>
        <taxon>Bacteroidales</taxon>
        <taxon>Muribaculaceae</taxon>
        <taxon>Muribaculum</taxon>
    </lineage>
</organism>
<proteinExistence type="predicted"/>
<dbReference type="Proteomes" id="UP000305401">
    <property type="component" value="Unassembled WGS sequence"/>
</dbReference>
<evidence type="ECO:0000313" key="1">
    <source>
        <dbReference type="EMBL" id="THG45167.1"/>
    </source>
</evidence>
<sequence>MKTRIAILLPLLFVAITVHASAWTLDSCVNYAIEHNIDIKLRGADAESSRLQITQAKSRYLPTLSGYANQSWNIGRGLTSQNTYADRNTTNTSLGAQLNLPVFDGLSTPRQVEYAKASLAAALEQFEAAKDDVTLNVMAAYLQVLYTKELYEVAKHQVDLSDFELRRQSALLEAGKIPEVDLLEAESQLAQDKLSMEQADNDWRLALVDLAQLLNLEDISDFDIVPLENSQQYEVLIQMPEQVYADALKHNHSVRASRLAVDAADKYIKVAKTGYIPSLSFNASVGSNYYTVSGMNNESFARQLKNNYSTGFGLTLSVPIFDAFQTRNAVRRAKVQRITAELQNQQVEQNLYKTVQQAYFRADGAQKKLKAAIVAETAAQKAFKAMSEKYGIGRATPTEYEQAKNKALRTKAEALQAHFELILRTRILDFYTRGNI</sequence>
<comment type="caution">
    <text evidence="1">The sequence shown here is derived from an EMBL/GenBank/DDBJ whole genome shotgun (WGS) entry which is preliminary data.</text>
</comment>